<feature type="binding site" evidence="1">
    <location>
        <position position="6"/>
    </location>
    <ligand>
        <name>Zn(2+)</name>
        <dbReference type="ChEBI" id="CHEBI:29105"/>
    </ligand>
</feature>
<dbReference type="Gene3D" id="6.20.220.10">
    <property type="entry name" value="ClpX chaperone, C4-type zinc finger domain"/>
    <property type="match status" value="1"/>
</dbReference>
<comment type="caution">
    <text evidence="3">The sequence shown here is derived from an EMBL/GenBank/DDBJ whole genome shotgun (WGS) entry which is preliminary data.</text>
</comment>
<comment type="similarity">
    <text evidence="1">Belongs to the ClpX chaperone family.</text>
</comment>
<feature type="binding site" evidence="1">
    <location>
        <position position="9"/>
    </location>
    <ligand>
        <name>Zn(2+)</name>
        <dbReference type="ChEBI" id="CHEBI:29105"/>
    </ligand>
</feature>
<protein>
    <recommendedName>
        <fullName evidence="2">ClpX-type ZB domain-containing protein</fullName>
    </recommendedName>
</protein>
<keyword evidence="1" id="KW-0479">Metal-binding</keyword>
<dbReference type="AlphaFoldDB" id="A0A917S5E2"/>
<feature type="binding site" evidence="1">
    <location>
        <position position="28"/>
    </location>
    <ligand>
        <name>Zn(2+)</name>
        <dbReference type="ChEBI" id="CHEBI:29105"/>
    </ligand>
</feature>
<sequence length="115" mass="12511">METTQCSFCGKDESQIDKMVAGPGVYICNECVQLAGRIIEGGGKPKGISRRFWESMTDDELLASLPKVASVAAQVEDGVQKRVAEARSRGISWARIGQALGMARQSAWERFSGEE</sequence>
<dbReference type="GO" id="GO:0006457">
    <property type="term" value="P:protein folding"/>
    <property type="evidence" value="ECO:0007669"/>
    <property type="project" value="UniProtKB-UniRule"/>
</dbReference>
<dbReference type="GO" id="GO:0008270">
    <property type="term" value="F:zinc ion binding"/>
    <property type="evidence" value="ECO:0007669"/>
    <property type="project" value="UniProtKB-UniRule"/>
</dbReference>
<dbReference type="Proteomes" id="UP000613840">
    <property type="component" value="Unassembled WGS sequence"/>
</dbReference>
<organism evidence="3 4">
    <name type="scientific">Microlunatus endophyticus</name>
    <dbReference type="NCBI Taxonomy" id="1716077"/>
    <lineage>
        <taxon>Bacteria</taxon>
        <taxon>Bacillati</taxon>
        <taxon>Actinomycetota</taxon>
        <taxon>Actinomycetes</taxon>
        <taxon>Propionibacteriales</taxon>
        <taxon>Propionibacteriaceae</taxon>
        <taxon>Microlunatus</taxon>
    </lineage>
</organism>
<name>A0A917S5E2_9ACTN</name>
<dbReference type="GO" id="GO:0046983">
    <property type="term" value="F:protein dimerization activity"/>
    <property type="evidence" value="ECO:0007669"/>
    <property type="project" value="UniProtKB-UniRule"/>
</dbReference>
<dbReference type="InterPro" id="IPR038366">
    <property type="entry name" value="Znf_CppX_C4_sf"/>
</dbReference>
<keyword evidence="1" id="KW-0143">Chaperone</keyword>
<dbReference type="EMBL" id="BMMZ01000003">
    <property type="protein sequence ID" value="GGL58355.1"/>
    <property type="molecule type" value="Genomic_DNA"/>
</dbReference>
<accession>A0A917S5E2</accession>
<keyword evidence="4" id="KW-1185">Reference proteome</keyword>
<evidence type="ECO:0000313" key="4">
    <source>
        <dbReference type="Proteomes" id="UP000613840"/>
    </source>
</evidence>
<dbReference type="Pfam" id="PF06689">
    <property type="entry name" value="zf-C4_ClpX"/>
    <property type="match status" value="1"/>
</dbReference>
<dbReference type="InterPro" id="IPR059188">
    <property type="entry name" value="Znf_CLPX-like"/>
</dbReference>
<keyword evidence="1" id="KW-0862">Zinc</keyword>
<feature type="domain" description="ClpX-type ZB" evidence="2">
    <location>
        <begin position="1"/>
        <end position="47"/>
    </location>
</feature>
<gene>
    <name evidence="3" type="ORF">GCM10011575_15980</name>
</gene>
<feature type="binding site" evidence="1">
    <location>
        <position position="31"/>
    </location>
    <ligand>
        <name>Zn(2+)</name>
        <dbReference type="ChEBI" id="CHEBI:29105"/>
    </ligand>
</feature>
<evidence type="ECO:0000313" key="3">
    <source>
        <dbReference type="EMBL" id="GGL58355.1"/>
    </source>
</evidence>
<dbReference type="SUPFAM" id="SSF57716">
    <property type="entry name" value="Glucocorticoid receptor-like (DNA-binding domain)"/>
    <property type="match status" value="1"/>
</dbReference>
<dbReference type="InterPro" id="IPR010603">
    <property type="entry name" value="Znf_CppX_C4"/>
</dbReference>
<dbReference type="SMART" id="SM00994">
    <property type="entry name" value="zf-C4_ClpX"/>
    <property type="match status" value="1"/>
</dbReference>
<dbReference type="PROSITE" id="PS51902">
    <property type="entry name" value="CLPX_ZB"/>
    <property type="match status" value="1"/>
</dbReference>
<reference evidence="3" key="2">
    <citation type="submission" date="2020-09" db="EMBL/GenBank/DDBJ databases">
        <authorList>
            <person name="Sun Q."/>
            <person name="Zhou Y."/>
        </authorList>
    </citation>
    <scope>NUCLEOTIDE SEQUENCE</scope>
    <source>
        <strain evidence="3">CGMCC 4.7306</strain>
    </source>
</reference>
<reference evidence="3" key="1">
    <citation type="journal article" date="2014" name="Int. J. Syst. Evol. Microbiol.">
        <title>Complete genome sequence of Corynebacterium casei LMG S-19264T (=DSM 44701T), isolated from a smear-ripened cheese.</title>
        <authorList>
            <consortium name="US DOE Joint Genome Institute (JGI-PGF)"/>
            <person name="Walter F."/>
            <person name="Albersmeier A."/>
            <person name="Kalinowski J."/>
            <person name="Ruckert C."/>
        </authorList>
    </citation>
    <scope>NUCLEOTIDE SEQUENCE</scope>
    <source>
        <strain evidence="3">CGMCC 4.7306</strain>
    </source>
</reference>
<evidence type="ECO:0000256" key="1">
    <source>
        <dbReference type="PROSITE-ProRule" id="PRU01250"/>
    </source>
</evidence>
<evidence type="ECO:0000259" key="2">
    <source>
        <dbReference type="PROSITE" id="PS51902"/>
    </source>
</evidence>
<proteinExistence type="inferred from homology"/>
<dbReference type="GO" id="GO:0051082">
    <property type="term" value="F:unfolded protein binding"/>
    <property type="evidence" value="ECO:0007669"/>
    <property type="project" value="UniProtKB-UniRule"/>
</dbReference>